<keyword evidence="3" id="KW-1003">Cell membrane</keyword>
<reference evidence="10" key="1">
    <citation type="journal article" date="2019" name="Int. J. Syst. Evol. Microbiol.">
        <title>The Global Catalogue of Microorganisms (GCM) 10K type strain sequencing project: providing services to taxonomists for standard genome sequencing and annotation.</title>
        <authorList>
            <consortium name="The Broad Institute Genomics Platform"/>
            <consortium name="The Broad Institute Genome Sequencing Center for Infectious Disease"/>
            <person name="Wu L."/>
            <person name="Ma J."/>
        </authorList>
    </citation>
    <scope>NUCLEOTIDE SEQUENCE [LARGE SCALE GENOMIC DNA]</scope>
    <source>
        <strain evidence="10">JCM 17979</strain>
    </source>
</reference>
<comment type="caution">
    <text evidence="9">The sequence shown here is derived from an EMBL/GenBank/DDBJ whole genome shotgun (WGS) entry which is preliminary data.</text>
</comment>
<evidence type="ECO:0008006" key="11">
    <source>
        <dbReference type="Google" id="ProtNLM"/>
    </source>
</evidence>
<dbReference type="Pfam" id="PF13440">
    <property type="entry name" value="Polysacc_synt_3"/>
    <property type="match status" value="1"/>
</dbReference>
<feature type="region of interest" description="Disordered" evidence="7">
    <location>
        <begin position="545"/>
        <end position="582"/>
    </location>
</feature>
<feature type="compositionally biased region" description="Acidic residues" evidence="7">
    <location>
        <begin position="556"/>
        <end position="566"/>
    </location>
</feature>
<feature type="region of interest" description="Disordered" evidence="7">
    <location>
        <begin position="612"/>
        <end position="900"/>
    </location>
</feature>
<evidence type="ECO:0000256" key="8">
    <source>
        <dbReference type="SAM" id="Phobius"/>
    </source>
</evidence>
<feature type="transmembrane region" description="Helical" evidence="8">
    <location>
        <begin position="75"/>
        <end position="97"/>
    </location>
</feature>
<evidence type="ECO:0000256" key="6">
    <source>
        <dbReference type="ARBA" id="ARBA00023136"/>
    </source>
</evidence>
<accession>A0ABP9A2A4</accession>
<keyword evidence="6 8" id="KW-0472">Membrane</keyword>
<feature type="compositionally biased region" description="Low complexity" evidence="7">
    <location>
        <begin position="697"/>
        <end position="725"/>
    </location>
</feature>
<feature type="transmembrane region" description="Helical" evidence="8">
    <location>
        <begin position="141"/>
        <end position="160"/>
    </location>
</feature>
<feature type="compositionally biased region" description="Acidic residues" evidence="7">
    <location>
        <begin position="752"/>
        <end position="761"/>
    </location>
</feature>
<feature type="compositionally biased region" description="Low complexity" evidence="7">
    <location>
        <begin position="793"/>
        <end position="804"/>
    </location>
</feature>
<evidence type="ECO:0000313" key="9">
    <source>
        <dbReference type="EMBL" id="GAA4772189.1"/>
    </source>
</evidence>
<feature type="compositionally biased region" description="Acidic residues" evidence="7">
    <location>
        <begin position="805"/>
        <end position="818"/>
    </location>
</feature>
<feature type="transmembrane region" description="Helical" evidence="8">
    <location>
        <begin position="441"/>
        <end position="461"/>
    </location>
</feature>
<comment type="similarity">
    <text evidence="2">Belongs to the polysaccharide synthase family.</text>
</comment>
<feature type="transmembrane region" description="Helical" evidence="8">
    <location>
        <begin position="213"/>
        <end position="232"/>
    </location>
</feature>
<dbReference type="PANTHER" id="PTHR30250">
    <property type="entry name" value="PST FAMILY PREDICTED COLANIC ACID TRANSPORTER"/>
    <property type="match status" value="1"/>
</dbReference>
<comment type="subcellular location">
    <subcellularLocation>
        <location evidence="1">Cell membrane</location>
        <topology evidence="1">Multi-pass membrane protein</topology>
    </subcellularLocation>
</comment>
<gene>
    <name evidence="9" type="ORF">GCM10023200_00620</name>
</gene>
<organism evidence="9 10">
    <name type="scientific">Actinomycetospora chlora</name>
    <dbReference type="NCBI Taxonomy" id="663608"/>
    <lineage>
        <taxon>Bacteria</taxon>
        <taxon>Bacillati</taxon>
        <taxon>Actinomycetota</taxon>
        <taxon>Actinomycetes</taxon>
        <taxon>Pseudonocardiales</taxon>
        <taxon>Pseudonocardiaceae</taxon>
        <taxon>Actinomycetospora</taxon>
    </lineage>
</organism>
<feature type="compositionally biased region" description="Low complexity" evidence="7">
    <location>
        <begin position="737"/>
        <end position="747"/>
    </location>
</feature>
<evidence type="ECO:0000256" key="5">
    <source>
        <dbReference type="ARBA" id="ARBA00022989"/>
    </source>
</evidence>
<evidence type="ECO:0000256" key="3">
    <source>
        <dbReference type="ARBA" id="ARBA00022475"/>
    </source>
</evidence>
<sequence>MSQPPRPPDPEGAPAPAGPVGLDAETTHLDATPGAPGAPGDAGRPDDDRRSEVPDSEHDPSLEGLGSRLRSGAKFASVALVFTQLLSLGQTIVVARILTPTEIGVFTLGTIFANFLTTLTDGGMRAALIQRGREIEDAANTVFWVGLVTGTLMSLGALAASPLLTLYFDDRMVGLVCAATSGTLLVHSLLNVPEALMQRTFNFKRRLIVDPTTAATFALVTVTLALLGLGVWGMVIGFWASQLATLIACWTLSKWRPGKGRFVFRIWREMAGYAGPLIVSSVVDQAREAVQSALVGGRLDIAAAGQYRYGRRIAILPGQAIIQVASYVLFPAFARIAVDMARFRDGLLRSLRMLWVATTPFAAVLVALGEPIIVVLLGREWQPAGVFVAAMAGFGPGVAMAAIGMESIKGAGASKLINWLTVLSIVVGIGGLILLLPFGLFGVGIAASLDSLVGGVVAILLARRLAGVSLRDLAGVLIPPLIAAVVAGGAVWYLEHTYVHADERGILLGIVLLAGEGLLLLGIFGGLLFVMAPEALRELRDGLLRRRGGGGGDTGSDGDEGDEDADGAVRPTDPRPDDLPAFLDAPTEVLPIFGLAGPTEQVWSPYRPSFAAAPRPPLPPRRVTPALPPRPTPSRPSTPVATDDRARRFEEAGLDAPTTAIRPVRNAEGAKDAPAPSGAAKDAPAPAPARDAEGAKDAPAPSAAARAPLAPRRTVTATVRPAARPAPEEPDAEDAPATETMATAPGTRTDDAGDDTDDEAADTQTLATQPEEPGEPEGADDAGEDDAADGSDDTATSTIATTAGDADEDEDEDAAGDGDADRAVTETLRTRPRPGPRPRPGAGQATTETISTSRPAPTRPNGNGNGNGRKAPGRSGSSKLVPLEARGSESGDADGPEHSG</sequence>
<feature type="transmembrane region" description="Helical" evidence="8">
    <location>
        <begin position="384"/>
        <end position="404"/>
    </location>
</feature>
<keyword evidence="5 8" id="KW-1133">Transmembrane helix</keyword>
<evidence type="ECO:0000256" key="2">
    <source>
        <dbReference type="ARBA" id="ARBA00007430"/>
    </source>
</evidence>
<dbReference type="RefSeq" id="WP_345410129.1">
    <property type="nucleotide sequence ID" value="NZ_BAABHO010000001.1"/>
</dbReference>
<dbReference type="EMBL" id="BAABHO010000001">
    <property type="protein sequence ID" value="GAA4772189.1"/>
    <property type="molecule type" value="Genomic_DNA"/>
</dbReference>
<dbReference type="Proteomes" id="UP001500928">
    <property type="component" value="Unassembled WGS sequence"/>
</dbReference>
<dbReference type="CDD" id="cd13127">
    <property type="entry name" value="MATE_tuaB_like"/>
    <property type="match status" value="1"/>
</dbReference>
<feature type="transmembrane region" description="Helical" evidence="8">
    <location>
        <begin position="506"/>
        <end position="530"/>
    </location>
</feature>
<keyword evidence="10" id="KW-1185">Reference proteome</keyword>
<feature type="transmembrane region" description="Helical" evidence="8">
    <location>
        <begin position="103"/>
        <end position="120"/>
    </location>
</feature>
<evidence type="ECO:0000256" key="4">
    <source>
        <dbReference type="ARBA" id="ARBA00022692"/>
    </source>
</evidence>
<protein>
    <recommendedName>
        <fullName evidence="11">PST family polysaccharide transporter</fullName>
    </recommendedName>
</protein>
<feature type="transmembrane region" description="Helical" evidence="8">
    <location>
        <begin position="354"/>
        <end position="378"/>
    </location>
</feature>
<feature type="compositionally biased region" description="Polar residues" evidence="7">
    <location>
        <begin position="844"/>
        <end position="853"/>
    </location>
</feature>
<dbReference type="PANTHER" id="PTHR30250:SF10">
    <property type="entry name" value="LIPOPOLYSACCHARIDE BIOSYNTHESIS PROTEIN WZXC"/>
    <property type="match status" value="1"/>
</dbReference>
<feature type="compositionally biased region" description="Low complexity" evidence="7">
    <location>
        <begin position="672"/>
        <end position="684"/>
    </location>
</feature>
<feature type="compositionally biased region" description="Basic and acidic residues" evidence="7">
    <location>
        <begin position="43"/>
        <end position="61"/>
    </location>
</feature>
<feature type="transmembrane region" description="Helical" evidence="8">
    <location>
        <begin position="416"/>
        <end position="435"/>
    </location>
</feature>
<feature type="transmembrane region" description="Helical" evidence="8">
    <location>
        <begin position="473"/>
        <end position="494"/>
    </location>
</feature>
<evidence type="ECO:0000313" key="10">
    <source>
        <dbReference type="Proteomes" id="UP001500928"/>
    </source>
</evidence>
<feature type="region of interest" description="Disordered" evidence="7">
    <location>
        <begin position="1"/>
        <end position="66"/>
    </location>
</feature>
<feature type="compositionally biased region" description="Basic and acidic residues" evidence="7">
    <location>
        <begin position="642"/>
        <end position="651"/>
    </location>
</feature>
<feature type="compositionally biased region" description="Low complexity" evidence="7">
    <location>
        <begin position="33"/>
        <end position="42"/>
    </location>
</feature>
<feature type="compositionally biased region" description="Acidic residues" evidence="7">
    <location>
        <begin position="772"/>
        <end position="792"/>
    </location>
</feature>
<feature type="compositionally biased region" description="Pro residues" evidence="7">
    <location>
        <begin position="614"/>
        <end position="636"/>
    </location>
</feature>
<proteinExistence type="inferred from homology"/>
<keyword evidence="4 8" id="KW-0812">Transmembrane</keyword>
<feature type="compositionally biased region" description="Low complexity" evidence="7">
    <location>
        <begin position="854"/>
        <end position="874"/>
    </location>
</feature>
<name>A0ABP9A2A4_9PSEU</name>
<evidence type="ECO:0000256" key="7">
    <source>
        <dbReference type="SAM" id="MobiDB-lite"/>
    </source>
</evidence>
<evidence type="ECO:0000256" key="1">
    <source>
        <dbReference type="ARBA" id="ARBA00004651"/>
    </source>
</evidence>
<dbReference type="InterPro" id="IPR050833">
    <property type="entry name" value="Poly_Biosynth_Transport"/>
</dbReference>
<feature type="compositionally biased region" description="Pro residues" evidence="7">
    <location>
        <begin position="1"/>
        <end position="17"/>
    </location>
</feature>